<dbReference type="SMART" id="SM00530">
    <property type="entry name" value="HTH_XRE"/>
    <property type="match status" value="1"/>
</dbReference>
<keyword evidence="3" id="KW-1185">Reference proteome</keyword>
<gene>
    <name evidence="2" type="ORF">BLCOC_21590</name>
</gene>
<name>A0ABZ0UES0_9FIRM</name>
<reference evidence="2" key="1">
    <citation type="submission" date="2023-10" db="EMBL/GenBank/DDBJ databases">
        <title>Genome sequence of Blautia coccoides DSM 935.</title>
        <authorList>
            <person name="Boeer T."/>
            <person name="Bengelsdorf F.R."/>
            <person name="Daniel R."/>
            <person name="Poehlein A."/>
        </authorList>
    </citation>
    <scope>NUCLEOTIDE SEQUENCE [LARGE SCALE GENOMIC DNA]</scope>
    <source>
        <strain evidence="2">DSM 935</strain>
    </source>
</reference>
<dbReference type="PROSITE" id="PS50943">
    <property type="entry name" value="HTH_CROC1"/>
    <property type="match status" value="1"/>
</dbReference>
<organism evidence="2 3">
    <name type="scientific">Blautia producta</name>
    <dbReference type="NCBI Taxonomy" id="33035"/>
    <lineage>
        <taxon>Bacteria</taxon>
        <taxon>Bacillati</taxon>
        <taxon>Bacillota</taxon>
        <taxon>Clostridia</taxon>
        <taxon>Lachnospirales</taxon>
        <taxon>Lachnospiraceae</taxon>
        <taxon>Blautia</taxon>
    </lineage>
</organism>
<dbReference type="Gene3D" id="1.10.260.40">
    <property type="entry name" value="lambda repressor-like DNA-binding domains"/>
    <property type="match status" value="1"/>
</dbReference>
<proteinExistence type="predicted"/>
<accession>A0ABZ0UES0</accession>
<feature type="domain" description="HTH cro/C1-type" evidence="1">
    <location>
        <begin position="13"/>
        <end position="68"/>
    </location>
</feature>
<dbReference type="InterPro" id="IPR001387">
    <property type="entry name" value="Cro/C1-type_HTH"/>
</dbReference>
<evidence type="ECO:0000259" key="1">
    <source>
        <dbReference type="PROSITE" id="PS50943"/>
    </source>
</evidence>
<dbReference type="Pfam" id="PF13443">
    <property type="entry name" value="HTH_26"/>
    <property type="match status" value="1"/>
</dbReference>
<dbReference type="CDD" id="cd00093">
    <property type="entry name" value="HTH_XRE"/>
    <property type="match status" value="1"/>
</dbReference>
<evidence type="ECO:0000313" key="3">
    <source>
        <dbReference type="Proteomes" id="UP001325248"/>
    </source>
</evidence>
<sequence length="79" mass="9097">MTDTEYGFIQIKLKNILKDKGLSRNKLSHKAEMQKSQINAYYNNTITRLDTAVLARLCTALDCRIEDLLEFVPYSNPSE</sequence>
<dbReference type="Proteomes" id="UP001325248">
    <property type="component" value="Chromosome"/>
</dbReference>
<evidence type="ECO:0000313" key="2">
    <source>
        <dbReference type="EMBL" id="WPX73806.1"/>
    </source>
</evidence>
<protein>
    <recommendedName>
        <fullName evidence="1">HTH cro/C1-type domain-containing protein</fullName>
    </recommendedName>
</protein>
<dbReference type="SUPFAM" id="SSF47413">
    <property type="entry name" value="lambda repressor-like DNA-binding domains"/>
    <property type="match status" value="1"/>
</dbReference>
<dbReference type="InterPro" id="IPR010982">
    <property type="entry name" value="Lambda_DNA-bd_dom_sf"/>
</dbReference>
<dbReference type="EMBL" id="CP136422">
    <property type="protein sequence ID" value="WPX73806.1"/>
    <property type="molecule type" value="Genomic_DNA"/>
</dbReference>